<dbReference type="PANTHER" id="PTHR45947:SF3">
    <property type="entry name" value="SULFOQUINOVOSYL TRANSFERASE SQD2"/>
    <property type="match status" value="1"/>
</dbReference>
<dbReference type="SUPFAM" id="SSF53756">
    <property type="entry name" value="UDP-Glycosyltransferase/glycogen phosphorylase"/>
    <property type="match status" value="1"/>
</dbReference>
<dbReference type="Pfam" id="PF13439">
    <property type="entry name" value="Glyco_transf_4"/>
    <property type="match status" value="1"/>
</dbReference>
<keyword evidence="3" id="KW-0808">Transferase</keyword>
<dbReference type="Pfam" id="PF00534">
    <property type="entry name" value="Glycos_transf_1"/>
    <property type="match status" value="1"/>
</dbReference>
<dbReference type="AlphaFoldDB" id="A0A843YER9"/>
<sequence>MPLMPFEPISDIDPNAQLPKLAIVTTEIGIPSEIWMLRQAHALRAFDRSLWGWSRHADASDQPLREVRIPGGFPTPKGILARGLRKIGHPAALRMTAAERAAVQGVLAKERPDIVLAHFGWNAILMAQVLPKDVPLVVHVHGRDASAMLEERSYRQALAQTLERADALVAVGQHQIKRLRPLGLPDRVALIPCGAPLDLFAAQELPTQPDIGDHQPIRFATLGRLSHEKGMIETLSAFETCLRKLGEGELVIIGFGPLQDTLQREIAQRGMGDHVRLTGRLSPPEIAQELAQAHVYLQHSQIYNGWTEGFGVTLTEAGAVGLPLLASASGGLIDQIEEGENGFLFPPGDVAAQAELMLKLARDAALRRSLGEGARRLAARFDAAHMSVQLEHLLQEVLAQH</sequence>
<dbReference type="GO" id="GO:0016757">
    <property type="term" value="F:glycosyltransferase activity"/>
    <property type="evidence" value="ECO:0007669"/>
    <property type="project" value="InterPro"/>
</dbReference>
<dbReference type="EMBL" id="WIBF01000009">
    <property type="protein sequence ID" value="MQQ09576.1"/>
    <property type="molecule type" value="Genomic_DNA"/>
</dbReference>
<evidence type="ECO:0000259" key="2">
    <source>
        <dbReference type="Pfam" id="PF13439"/>
    </source>
</evidence>
<keyword evidence="4" id="KW-1185">Reference proteome</keyword>
<gene>
    <name evidence="3" type="ORF">GFB49_13995</name>
</gene>
<dbReference type="Proteomes" id="UP000444174">
    <property type="component" value="Unassembled WGS sequence"/>
</dbReference>
<feature type="domain" description="Glycosyltransferase subfamily 4-like N-terminal" evidence="2">
    <location>
        <begin position="84"/>
        <end position="198"/>
    </location>
</feature>
<dbReference type="CDD" id="cd03801">
    <property type="entry name" value="GT4_PimA-like"/>
    <property type="match status" value="1"/>
</dbReference>
<feature type="domain" description="Glycosyl transferase family 1" evidence="1">
    <location>
        <begin position="215"/>
        <end position="376"/>
    </location>
</feature>
<dbReference type="InterPro" id="IPR050194">
    <property type="entry name" value="Glycosyltransferase_grp1"/>
</dbReference>
<accession>A0A843YER9</accession>
<organism evidence="3 4">
    <name type="scientific">Tritonibacter litoralis</name>
    <dbReference type="NCBI Taxonomy" id="2662264"/>
    <lineage>
        <taxon>Bacteria</taxon>
        <taxon>Pseudomonadati</taxon>
        <taxon>Pseudomonadota</taxon>
        <taxon>Alphaproteobacteria</taxon>
        <taxon>Rhodobacterales</taxon>
        <taxon>Paracoccaceae</taxon>
        <taxon>Tritonibacter</taxon>
    </lineage>
</organism>
<dbReference type="PANTHER" id="PTHR45947">
    <property type="entry name" value="SULFOQUINOVOSYL TRANSFERASE SQD2"/>
    <property type="match status" value="1"/>
</dbReference>
<comment type="caution">
    <text evidence="3">The sequence shown here is derived from an EMBL/GenBank/DDBJ whole genome shotgun (WGS) entry which is preliminary data.</text>
</comment>
<dbReference type="RefSeq" id="WP_153216550.1">
    <property type="nucleotide sequence ID" value="NZ_WIBF01000009.1"/>
</dbReference>
<reference evidence="3 4" key="1">
    <citation type="submission" date="2019-10" db="EMBL/GenBank/DDBJ databases">
        <title>Epibacterium sp. nov., isolated from seawater.</title>
        <authorList>
            <person name="Zhang X."/>
            <person name="Li N."/>
        </authorList>
    </citation>
    <scope>NUCLEOTIDE SEQUENCE [LARGE SCALE GENOMIC DNA]</scope>
    <source>
        <strain evidence="3 4">SM1979</strain>
    </source>
</reference>
<proteinExistence type="predicted"/>
<dbReference type="Gene3D" id="3.40.50.2000">
    <property type="entry name" value="Glycogen Phosphorylase B"/>
    <property type="match status" value="2"/>
</dbReference>
<evidence type="ECO:0000259" key="1">
    <source>
        <dbReference type="Pfam" id="PF00534"/>
    </source>
</evidence>
<dbReference type="InterPro" id="IPR001296">
    <property type="entry name" value="Glyco_trans_1"/>
</dbReference>
<evidence type="ECO:0000313" key="4">
    <source>
        <dbReference type="Proteomes" id="UP000444174"/>
    </source>
</evidence>
<evidence type="ECO:0000313" key="3">
    <source>
        <dbReference type="EMBL" id="MQQ09576.1"/>
    </source>
</evidence>
<name>A0A843YER9_9RHOB</name>
<dbReference type="SMR" id="A0A843YER9"/>
<dbReference type="InterPro" id="IPR028098">
    <property type="entry name" value="Glyco_trans_4-like_N"/>
</dbReference>
<protein>
    <submittedName>
        <fullName evidence="3">Glycosyltransferase</fullName>
    </submittedName>
</protein>